<keyword evidence="1" id="KW-0812">Transmembrane</keyword>
<geneLocation type="chloroplast" evidence="2"/>
<evidence type="ECO:0000256" key="1">
    <source>
        <dbReference type="SAM" id="Phobius"/>
    </source>
</evidence>
<accession>A4QM49</accession>
<dbReference type="EMBL" id="AY228468">
    <property type="protein sequence ID" value="ABP35386.1"/>
    <property type="molecule type" value="Genomic_DNA"/>
</dbReference>
<feature type="transmembrane region" description="Helical" evidence="1">
    <location>
        <begin position="20"/>
        <end position="42"/>
    </location>
</feature>
<dbReference type="AlphaFoldDB" id="A4QM49"/>
<name>A4QM49_PINKO</name>
<sequence>MVFFVVVQGVGLLSDMLHLLSFSFLDTFGMVLGPYSEMFLLVSTRIWILE</sequence>
<protein>
    <submittedName>
        <fullName evidence="2">ORF50g</fullName>
    </submittedName>
</protein>
<evidence type="ECO:0000313" key="2">
    <source>
        <dbReference type="EMBL" id="ABP35386.1"/>
    </source>
</evidence>
<keyword evidence="1" id="KW-0472">Membrane</keyword>
<keyword evidence="1" id="KW-1133">Transmembrane helix</keyword>
<keyword evidence="2" id="KW-0934">Plastid</keyword>
<organism evidence="2">
    <name type="scientific">Pinus koraiensis</name>
    <name type="common">Korean pine</name>
    <dbReference type="NCBI Taxonomy" id="88728"/>
    <lineage>
        <taxon>Eukaryota</taxon>
        <taxon>Viridiplantae</taxon>
        <taxon>Streptophyta</taxon>
        <taxon>Embryophyta</taxon>
        <taxon>Tracheophyta</taxon>
        <taxon>Spermatophyta</taxon>
        <taxon>Pinopsida</taxon>
        <taxon>Pinidae</taxon>
        <taxon>Conifers I</taxon>
        <taxon>Pinales</taxon>
        <taxon>Pinaceae</taxon>
        <taxon>Pinus</taxon>
        <taxon>Pinus subgen. Strobus</taxon>
    </lineage>
</organism>
<proteinExistence type="predicted"/>
<keyword evidence="2" id="KW-0150">Chloroplast</keyword>
<reference evidence="2" key="1">
    <citation type="submission" date="2007-04" db="EMBL/GenBank/DDBJ databases">
        <authorList>
            <person name="Noh E.W."/>
            <person name="Lee J.S."/>
            <person name="Choi Y.I."/>
            <person name="Han M.S."/>
            <person name="Yi Y.S."/>
            <person name="Han S.U."/>
        </authorList>
    </citation>
    <scope>NUCLEOTIDE SEQUENCE</scope>
</reference>